<comment type="caution">
    <text evidence="4">The sequence shown here is derived from an EMBL/GenBank/DDBJ whole genome shotgun (WGS) entry which is preliminary data.</text>
</comment>
<evidence type="ECO:0000256" key="1">
    <source>
        <dbReference type="ARBA" id="ARBA00022729"/>
    </source>
</evidence>
<sequence>MVKHGQPRPSQRLKALCSLVAYLLPLAVLAQSKPALAQTTAYCQLTPEAARQKETLRQAALSGSPEAVSRYREILNQHSAQVQACRRQTWPQNQAIWLRLYPCDLQPGVLDLVMDRIVNRGYNEVYVEVFYDGQALLPAADNPTPWPSVVRIPGQERADLLAQAIEKGRDRGLKVYAWMFTMNFGYNYAQRPDRIDALARNGRNQTSLTVGNDLVTEYDTAKGDSNHVFIDPYNMQAKRDYYNLVQAILQRRPDGVLFDYIRYPRLVGPASVATRVHDLWIYSQAAQNALFQRALNQKGQELIRRFLSQGYITVGDVQNVDQMFPSEGEPLWQGRNPPQTQTLAAPKDRQPLLQIELWQLSVAHALQGILDFVAMASAPAQSQGIASGVVFFPDANQVVGQGYDSRLQPWDRFPTSMEWHPMAYGVCGDVSCIVSQVQRVLAFAPQGANVRPVIAGTWGRSLGNRPSLEMQMAAIRQAAPQINSVSHFAYSWQEPEVDTTRKSCRF</sequence>
<feature type="domain" description="Glycosyl hydrolase-like 10" evidence="3">
    <location>
        <begin position="122"/>
        <end position="286"/>
    </location>
</feature>
<feature type="chain" id="PRO_5009184217" description="Glycosyl hydrolase-like 10 domain-containing protein" evidence="2">
    <location>
        <begin position="38"/>
        <end position="506"/>
    </location>
</feature>
<accession>A0A1E5QCZ1</accession>
<dbReference type="AlphaFoldDB" id="A0A1E5QCZ1"/>
<dbReference type="RefSeq" id="WP_069969721.1">
    <property type="nucleotide sequence ID" value="NZ_CM124774.1"/>
</dbReference>
<proteinExistence type="predicted"/>
<dbReference type="Gene3D" id="3.20.20.80">
    <property type="entry name" value="Glycosidases"/>
    <property type="match status" value="1"/>
</dbReference>
<dbReference type="PANTHER" id="PTHR43405:SF1">
    <property type="entry name" value="GLYCOSYL HYDROLASE DIGH"/>
    <property type="match status" value="1"/>
</dbReference>
<evidence type="ECO:0000256" key="2">
    <source>
        <dbReference type="SAM" id="SignalP"/>
    </source>
</evidence>
<evidence type="ECO:0000259" key="3">
    <source>
        <dbReference type="Pfam" id="PF02638"/>
    </source>
</evidence>
<feature type="signal peptide" evidence="2">
    <location>
        <begin position="1"/>
        <end position="37"/>
    </location>
</feature>
<dbReference type="EMBL" id="MJGC01000121">
    <property type="protein sequence ID" value="OEJ72528.1"/>
    <property type="molecule type" value="Genomic_DNA"/>
</dbReference>
<evidence type="ECO:0000313" key="4">
    <source>
        <dbReference type="EMBL" id="OEJ72528.1"/>
    </source>
</evidence>
<dbReference type="InterPro" id="IPR052177">
    <property type="entry name" value="Divisome_Glycosyl_Hydrolase"/>
</dbReference>
<gene>
    <name evidence="4" type="ORF">BH720_23785</name>
</gene>
<keyword evidence="1 2" id="KW-0732">Signal</keyword>
<organism evidence="4">
    <name type="scientific">Desertifilum tharense IPPAS B-1220</name>
    <dbReference type="NCBI Taxonomy" id="1781255"/>
    <lineage>
        <taxon>Bacteria</taxon>
        <taxon>Bacillati</taxon>
        <taxon>Cyanobacteriota</taxon>
        <taxon>Cyanophyceae</taxon>
        <taxon>Desertifilales</taxon>
        <taxon>Desertifilaceae</taxon>
        <taxon>Desertifilum</taxon>
    </lineage>
</organism>
<dbReference type="Pfam" id="PF02638">
    <property type="entry name" value="GHL10"/>
    <property type="match status" value="1"/>
</dbReference>
<dbReference type="STRING" id="1781255.BH720_23785"/>
<dbReference type="OrthoDB" id="418487at2"/>
<reference evidence="4" key="1">
    <citation type="submission" date="2016-09" db="EMBL/GenBank/DDBJ databases">
        <title>Draft genome of thermotolerant cyanobacterium Desertifilum sp. strain IPPAS B-1220.</title>
        <authorList>
            <person name="Sinetova M.A."/>
            <person name="Bolakhan K."/>
            <person name="Zayadan B.K."/>
            <person name="Mironov K.S."/>
            <person name="Ustinova V."/>
            <person name="Kupriyanova E.V."/>
            <person name="Sidorov R.A."/>
            <person name="Skrypnik A.N."/>
            <person name="Gogoleva N.E."/>
            <person name="Gogolev Y.V."/>
            <person name="Los D.A."/>
        </authorList>
    </citation>
    <scope>NUCLEOTIDE SEQUENCE [LARGE SCALE GENOMIC DNA]</scope>
    <source>
        <strain evidence="4">IPPAS B-1220</strain>
    </source>
</reference>
<protein>
    <recommendedName>
        <fullName evidence="3">Glycosyl hydrolase-like 10 domain-containing protein</fullName>
    </recommendedName>
</protein>
<dbReference type="PANTHER" id="PTHR43405">
    <property type="entry name" value="GLYCOSYL HYDROLASE DIGH"/>
    <property type="match status" value="1"/>
</dbReference>
<name>A0A1E5QCZ1_9CYAN</name>
<dbReference type="InterPro" id="IPR003790">
    <property type="entry name" value="GHL10"/>
</dbReference>